<dbReference type="AlphaFoldDB" id="A0A7I4XW32"/>
<evidence type="ECO:0000313" key="2">
    <source>
        <dbReference type="WBParaSite" id="HCON_00018590-00001"/>
    </source>
</evidence>
<dbReference type="WBParaSite" id="HCON_00018590-00001">
    <property type="protein sequence ID" value="HCON_00018590-00001"/>
    <property type="gene ID" value="HCON_00018590"/>
</dbReference>
<evidence type="ECO:0000313" key="1">
    <source>
        <dbReference type="Proteomes" id="UP000025227"/>
    </source>
</evidence>
<name>A0A7I4XW32_HAECO</name>
<reference evidence="2" key="1">
    <citation type="submission" date="2020-12" db="UniProtKB">
        <authorList>
            <consortium name="WormBaseParasite"/>
        </authorList>
    </citation>
    <scope>IDENTIFICATION</scope>
    <source>
        <strain evidence="2">MHco3</strain>
    </source>
</reference>
<protein>
    <submittedName>
        <fullName evidence="2">WS_DGAT_C domain-containing protein</fullName>
    </submittedName>
</protein>
<sequence length="215" mass="23474">MVGRQADVAIEEIREEVVDDLHHCPSKCSNYSVNGMNGSHLGLTTHEALAGCANALPGLGDIDQDFCCALFQSLLYRFSAQLRKFGLSWFSTAARVGTPARESSGRIVVPHLETLCFPTAMVKMFDKPVVVNVFANVIMPQTRIRSEVIPFDNSLVASFLDLRDSLSLDAAKSGIQRGVDDGPIPCKTSNNSDICQAKPSTEDDVEYSVTELFTR</sequence>
<proteinExistence type="predicted"/>
<dbReference type="Proteomes" id="UP000025227">
    <property type="component" value="Unplaced"/>
</dbReference>
<organism evidence="1 2">
    <name type="scientific">Haemonchus contortus</name>
    <name type="common">Barber pole worm</name>
    <dbReference type="NCBI Taxonomy" id="6289"/>
    <lineage>
        <taxon>Eukaryota</taxon>
        <taxon>Metazoa</taxon>
        <taxon>Ecdysozoa</taxon>
        <taxon>Nematoda</taxon>
        <taxon>Chromadorea</taxon>
        <taxon>Rhabditida</taxon>
        <taxon>Rhabditina</taxon>
        <taxon>Rhabditomorpha</taxon>
        <taxon>Strongyloidea</taxon>
        <taxon>Trichostrongylidae</taxon>
        <taxon>Haemonchus</taxon>
    </lineage>
</organism>
<keyword evidence="1" id="KW-1185">Reference proteome</keyword>
<dbReference type="OrthoDB" id="5892546at2759"/>
<accession>A0A7I4XW32</accession>